<feature type="transmembrane region" description="Helical" evidence="2">
    <location>
        <begin position="100"/>
        <end position="122"/>
    </location>
</feature>
<keyword evidence="2" id="KW-0472">Membrane</keyword>
<keyword evidence="2" id="KW-0812">Transmembrane</keyword>
<feature type="transmembrane region" description="Helical" evidence="2">
    <location>
        <begin position="156"/>
        <end position="178"/>
    </location>
</feature>
<evidence type="ECO:0000256" key="1">
    <source>
        <dbReference type="SAM" id="MobiDB-lite"/>
    </source>
</evidence>
<name>A0A367Y7H0_9MICO</name>
<dbReference type="Pfam" id="PF09534">
    <property type="entry name" value="Trp_oprn_chp"/>
    <property type="match status" value="1"/>
</dbReference>
<feature type="transmembrane region" description="Helical" evidence="2">
    <location>
        <begin position="73"/>
        <end position="93"/>
    </location>
</feature>
<sequence length="220" mass="22267">MPHRHAHVLRRIRARSAPGDVVTRQGGWAARRGRTTSVVLILLGAAVALIGSTQTWLVASVEGTDIPATGSEALALLQPLALAGLALTLALALVGKALRFVFSALAVVIGGALTALITPIAADPPVSAIARVVTEHTGIAGVESVGEITSAIDATAWPIVALIASLVVAVGGALALVTGPAWRKGTSRYDAPSTSTSAGEGPLDAVDSWDRLTRGGDPTD</sequence>
<feature type="region of interest" description="Disordered" evidence="1">
    <location>
        <begin position="184"/>
        <end position="220"/>
    </location>
</feature>
<dbReference type="InterPro" id="IPR019051">
    <property type="entry name" value="Trp_biosyn_TM_oprn/chp"/>
</dbReference>
<evidence type="ECO:0000313" key="4">
    <source>
        <dbReference type="Proteomes" id="UP000253508"/>
    </source>
</evidence>
<proteinExistence type="predicted"/>
<dbReference type="OrthoDB" id="4794414at2"/>
<keyword evidence="2" id="KW-1133">Transmembrane helix</keyword>
<dbReference type="AlphaFoldDB" id="A0A367Y7H0"/>
<dbReference type="EMBL" id="QORO01000001">
    <property type="protein sequence ID" value="RCK61589.1"/>
    <property type="molecule type" value="Genomic_DNA"/>
</dbReference>
<gene>
    <name evidence="3" type="ORF">DTO57_02850</name>
</gene>
<feature type="transmembrane region" description="Helical" evidence="2">
    <location>
        <begin position="38"/>
        <end position="61"/>
    </location>
</feature>
<evidence type="ECO:0000313" key="3">
    <source>
        <dbReference type="EMBL" id="RCK61589.1"/>
    </source>
</evidence>
<dbReference type="Proteomes" id="UP000253508">
    <property type="component" value="Unassembled WGS sequence"/>
</dbReference>
<protein>
    <submittedName>
        <fullName evidence="3">Peptidase</fullName>
    </submittedName>
</protein>
<comment type="caution">
    <text evidence="3">The sequence shown here is derived from an EMBL/GenBank/DDBJ whole genome shotgun (WGS) entry which is preliminary data.</text>
</comment>
<evidence type="ECO:0000256" key="2">
    <source>
        <dbReference type="SAM" id="Phobius"/>
    </source>
</evidence>
<accession>A0A367Y7H0</accession>
<organism evidence="3 4">
    <name type="scientific">Microbacterium sorbitolivorans</name>
    <dbReference type="NCBI Taxonomy" id="1867410"/>
    <lineage>
        <taxon>Bacteria</taxon>
        <taxon>Bacillati</taxon>
        <taxon>Actinomycetota</taxon>
        <taxon>Actinomycetes</taxon>
        <taxon>Micrococcales</taxon>
        <taxon>Microbacteriaceae</taxon>
        <taxon>Microbacterium</taxon>
    </lineage>
</organism>
<keyword evidence="4" id="KW-1185">Reference proteome</keyword>
<reference evidence="3 4" key="1">
    <citation type="submission" date="2018-07" db="EMBL/GenBank/DDBJ databases">
        <title>Microbacterium endoborsara sp. nov., a novel actinobacterium isolated from Borszczowia aralocaspica.</title>
        <authorList>
            <person name="An D."/>
        </authorList>
    </citation>
    <scope>NUCLEOTIDE SEQUENCE [LARGE SCALE GENOMIC DNA]</scope>
    <source>
        <strain evidence="3 4">C1.15228</strain>
    </source>
</reference>